<keyword evidence="9" id="KW-1185">Reference proteome</keyword>
<evidence type="ECO:0000313" key="8">
    <source>
        <dbReference type="EMBL" id="CAA0842868.1"/>
    </source>
</evidence>
<dbReference type="PANTHER" id="PTHR21562:SF83">
    <property type="entry name" value="PECTIN ACETYLESTERASE 4"/>
    <property type="match status" value="1"/>
</dbReference>
<evidence type="ECO:0000313" key="9">
    <source>
        <dbReference type="Proteomes" id="UP001153555"/>
    </source>
</evidence>
<keyword evidence="4 6" id="KW-0134">Cell wall</keyword>
<organism evidence="8 9">
    <name type="scientific">Striga hermonthica</name>
    <name type="common">Purple witchweed</name>
    <name type="synonym">Buchnera hermonthica</name>
    <dbReference type="NCBI Taxonomy" id="68872"/>
    <lineage>
        <taxon>Eukaryota</taxon>
        <taxon>Viridiplantae</taxon>
        <taxon>Streptophyta</taxon>
        <taxon>Embryophyta</taxon>
        <taxon>Tracheophyta</taxon>
        <taxon>Spermatophyta</taxon>
        <taxon>Magnoliopsida</taxon>
        <taxon>eudicotyledons</taxon>
        <taxon>Gunneridae</taxon>
        <taxon>Pentapetalae</taxon>
        <taxon>asterids</taxon>
        <taxon>lamiids</taxon>
        <taxon>Lamiales</taxon>
        <taxon>Orobanchaceae</taxon>
        <taxon>Buchnereae</taxon>
        <taxon>Striga</taxon>
    </lineage>
</organism>
<reference evidence="8" key="1">
    <citation type="submission" date="2019-12" db="EMBL/GenBank/DDBJ databases">
        <authorList>
            <person name="Scholes J."/>
        </authorList>
    </citation>
    <scope>NUCLEOTIDE SEQUENCE</scope>
</reference>
<keyword evidence="6" id="KW-0964">Secreted</keyword>
<dbReference type="OrthoDB" id="2015280at2759"/>
<comment type="similarity">
    <text evidence="3 6">Belongs to the pectinacetylesterase family.</text>
</comment>
<keyword evidence="7" id="KW-0812">Transmembrane</keyword>
<dbReference type="PANTHER" id="PTHR21562">
    <property type="entry name" value="NOTUM-RELATED"/>
    <property type="match status" value="1"/>
</dbReference>
<comment type="caution">
    <text evidence="8">The sequence shown here is derived from an EMBL/GenBank/DDBJ whole genome shotgun (WGS) entry which is preliminary data.</text>
</comment>
<evidence type="ECO:0000256" key="4">
    <source>
        <dbReference type="ARBA" id="ARBA00022512"/>
    </source>
</evidence>
<keyword evidence="5 6" id="KW-0961">Cell wall biogenesis/degradation</keyword>
<dbReference type="EC" id="3.1.1.-" evidence="6"/>
<evidence type="ECO:0000256" key="2">
    <source>
        <dbReference type="ARBA" id="ARBA00004191"/>
    </source>
</evidence>
<keyword evidence="7" id="KW-1133">Transmembrane helix</keyword>
<evidence type="ECO:0000256" key="5">
    <source>
        <dbReference type="ARBA" id="ARBA00023316"/>
    </source>
</evidence>
<proteinExistence type="inferred from homology"/>
<accession>A0A9N7P0M3</accession>
<evidence type="ECO:0000256" key="3">
    <source>
        <dbReference type="ARBA" id="ARBA00005784"/>
    </source>
</evidence>
<dbReference type="InterPro" id="IPR004963">
    <property type="entry name" value="PAE/NOTUM"/>
</dbReference>
<dbReference type="Proteomes" id="UP001153555">
    <property type="component" value="Unassembled WGS sequence"/>
</dbReference>
<comment type="function">
    <text evidence="1 6">Hydrolyzes acetyl esters in homogalacturonan regions of pectin. In type I primary cell wall, galacturonic acid residues of pectin can be acetylated at the O-2 and O-3 positions. Decreasing the degree of acetylation of pectin gels in vitro alters their physical properties.</text>
</comment>
<comment type="subcellular location">
    <subcellularLocation>
        <location evidence="2 6">Secreted</location>
        <location evidence="2 6">Cell wall</location>
    </subcellularLocation>
</comment>
<dbReference type="Pfam" id="PF03283">
    <property type="entry name" value="PAE"/>
    <property type="match status" value="1"/>
</dbReference>
<dbReference type="EMBL" id="CACSLK010034598">
    <property type="protein sequence ID" value="CAA0842868.1"/>
    <property type="molecule type" value="Genomic_DNA"/>
</dbReference>
<sequence>MSANQYRPARLATGGTISWPWRRKLSNRKRTIAAAAAAAGISLFLLIFSPISVSRRAANANADANSVVDSEWIPFTPLSKAKENSAFCLDGSVPGYHVRRGFGSGSDNWLLHVEGGGWCSTLSSCYARERTKLGSSTYMEHQVQFLGILSHDPLQNPDFFNWNKVKIRYCDGSSFSSHPESEYKNGTKIFFRGQLTWDTLMEELLSIGMSKAQEALLTGCSAGGLATLIHCDSFRDLLPKDANVKCLADAGFFLNEQDIAGNRTIESFYHDVVHLQSVAKSLNHDCVARSEPSKCFFPQEFIRNIKTPLFLVQPAYDFWQIANILVPHSSDPNGSWLRCKLNIFNCDPKQLEVLHGYRKSLLKTINEIRQTLKVGVFINSCFAHCQTWAAETWHSPTSPRINNRTVAETVGYWYFNRGAAELVDCPFPCNPTCYHRDLTIG</sequence>
<evidence type="ECO:0000256" key="6">
    <source>
        <dbReference type="RuleBase" id="RU363114"/>
    </source>
</evidence>
<dbReference type="AlphaFoldDB" id="A0A9N7P0M3"/>
<evidence type="ECO:0000256" key="1">
    <source>
        <dbReference type="ARBA" id="ARBA00003534"/>
    </source>
</evidence>
<name>A0A9N7P0M3_STRHE</name>
<evidence type="ECO:0000256" key="7">
    <source>
        <dbReference type="SAM" id="Phobius"/>
    </source>
</evidence>
<dbReference type="GO" id="GO:0016787">
    <property type="term" value="F:hydrolase activity"/>
    <property type="evidence" value="ECO:0007669"/>
    <property type="project" value="UniProtKB-KW"/>
</dbReference>
<keyword evidence="7" id="KW-0472">Membrane</keyword>
<gene>
    <name evidence="8" type="ORF">SHERM_08723</name>
</gene>
<dbReference type="GO" id="GO:0071555">
    <property type="term" value="P:cell wall organization"/>
    <property type="evidence" value="ECO:0007669"/>
    <property type="project" value="UniProtKB-KW"/>
</dbReference>
<keyword evidence="6" id="KW-0378">Hydrolase</keyword>
<feature type="transmembrane region" description="Helical" evidence="7">
    <location>
        <begin position="32"/>
        <end position="51"/>
    </location>
</feature>
<protein>
    <recommendedName>
        <fullName evidence="6">Pectin acetylesterase</fullName>
        <ecNumber evidence="6">3.1.1.-</ecNumber>
    </recommendedName>
</protein>